<protein>
    <submittedName>
        <fullName evidence="1">Uncharacterized protein</fullName>
    </submittedName>
</protein>
<reference evidence="1" key="1">
    <citation type="submission" date="2014-11" db="EMBL/GenBank/DDBJ databases">
        <authorList>
            <person name="Amaro Gonzalez C."/>
        </authorList>
    </citation>
    <scope>NUCLEOTIDE SEQUENCE</scope>
</reference>
<sequence length="36" mass="4370">MPFYQTRLNNQLGRVWNCVTLKFLIDTDSQQIKFHN</sequence>
<name>A0A0E9TCP4_ANGAN</name>
<organism evidence="1">
    <name type="scientific">Anguilla anguilla</name>
    <name type="common">European freshwater eel</name>
    <name type="synonym">Muraena anguilla</name>
    <dbReference type="NCBI Taxonomy" id="7936"/>
    <lineage>
        <taxon>Eukaryota</taxon>
        <taxon>Metazoa</taxon>
        <taxon>Chordata</taxon>
        <taxon>Craniata</taxon>
        <taxon>Vertebrata</taxon>
        <taxon>Euteleostomi</taxon>
        <taxon>Actinopterygii</taxon>
        <taxon>Neopterygii</taxon>
        <taxon>Teleostei</taxon>
        <taxon>Anguilliformes</taxon>
        <taxon>Anguillidae</taxon>
        <taxon>Anguilla</taxon>
    </lineage>
</organism>
<dbReference type="AlphaFoldDB" id="A0A0E9TCP4"/>
<proteinExistence type="predicted"/>
<dbReference type="EMBL" id="GBXM01057360">
    <property type="protein sequence ID" value="JAH51217.1"/>
    <property type="molecule type" value="Transcribed_RNA"/>
</dbReference>
<reference evidence="1" key="2">
    <citation type="journal article" date="2015" name="Fish Shellfish Immunol.">
        <title>Early steps in the European eel (Anguilla anguilla)-Vibrio vulnificus interaction in the gills: Role of the RtxA13 toxin.</title>
        <authorList>
            <person name="Callol A."/>
            <person name="Pajuelo D."/>
            <person name="Ebbesson L."/>
            <person name="Teles M."/>
            <person name="MacKenzie S."/>
            <person name="Amaro C."/>
        </authorList>
    </citation>
    <scope>NUCLEOTIDE SEQUENCE</scope>
</reference>
<accession>A0A0E9TCP4</accession>
<evidence type="ECO:0000313" key="1">
    <source>
        <dbReference type="EMBL" id="JAH51217.1"/>
    </source>
</evidence>